<dbReference type="EMBL" id="CACRSP010000003">
    <property type="protein sequence ID" value="VYS84175.1"/>
    <property type="molecule type" value="Genomic_DNA"/>
</dbReference>
<evidence type="ECO:0000313" key="1">
    <source>
        <dbReference type="EMBL" id="VYS84175.1"/>
    </source>
</evidence>
<sequence>MSKKKIVTAIVACPPQGYSKGTLALATAARNVAETAIPRAFKNGAVPTVPRSETIAITPFSSDWNQCLLTLNLNSTISPSCIT</sequence>
<accession>A0A6N2RWJ6</accession>
<dbReference type="AlphaFoldDB" id="A0A6N2RWJ6"/>
<name>A0A6N2RWJ6_9BIFI</name>
<protein>
    <submittedName>
        <fullName evidence="1">Uncharacterized protein</fullName>
    </submittedName>
</protein>
<reference evidence="1" key="1">
    <citation type="submission" date="2019-11" db="EMBL/GenBank/DDBJ databases">
        <authorList>
            <person name="Feng L."/>
        </authorList>
    </citation>
    <scope>NUCLEOTIDE SEQUENCE</scope>
    <source>
        <strain evidence="1">BdentiumLFYP24</strain>
    </source>
</reference>
<gene>
    <name evidence="1" type="ORF">BDLFYP24_01157</name>
</gene>
<organism evidence="1">
    <name type="scientific">Bifidobacterium dentium</name>
    <dbReference type="NCBI Taxonomy" id="1689"/>
    <lineage>
        <taxon>Bacteria</taxon>
        <taxon>Bacillati</taxon>
        <taxon>Actinomycetota</taxon>
        <taxon>Actinomycetes</taxon>
        <taxon>Bifidobacteriales</taxon>
        <taxon>Bifidobacteriaceae</taxon>
        <taxon>Bifidobacterium</taxon>
    </lineage>
</organism>
<proteinExistence type="predicted"/>